<dbReference type="Pfam" id="PF00512">
    <property type="entry name" value="HisKA"/>
    <property type="match status" value="1"/>
</dbReference>
<comment type="subcellular location">
    <subcellularLocation>
        <location evidence="2">Membrane</location>
        <topology evidence="2">Multi-pass membrane protein</topology>
    </subcellularLocation>
</comment>
<feature type="domain" description="Histidine kinase" evidence="15">
    <location>
        <begin position="666"/>
        <end position="883"/>
    </location>
</feature>
<dbReference type="Gene3D" id="3.30.565.10">
    <property type="entry name" value="Histidine kinase-like ATPase, C-terminal domain"/>
    <property type="match status" value="1"/>
</dbReference>
<evidence type="ECO:0000259" key="15">
    <source>
        <dbReference type="PROSITE" id="PS50109"/>
    </source>
</evidence>
<feature type="transmembrane region" description="Helical" evidence="14">
    <location>
        <begin position="448"/>
        <end position="466"/>
    </location>
</feature>
<dbReference type="InterPro" id="IPR003661">
    <property type="entry name" value="HisK_dim/P_dom"/>
</dbReference>
<dbReference type="PANTHER" id="PTHR45569:SF1">
    <property type="entry name" value="SENSOR PROTEIN KDPD"/>
    <property type="match status" value="1"/>
</dbReference>
<keyword evidence="4" id="KW-0597">Phosphoprotein</keyword>
<reference evidence="16 17" key="1">
    <citation type="submission" date="2013-02" db="EMBL/GenBank/DDBJ databases">
        <title>The Genome Sequence of Acinetobacter sp. CIP 56.2.</title>
        <authorList>
            <consortium name="The Broad Institute Genome Sequencing Platform"/>
            <consortium name="The Broad Institute Genome Sequencing Center for Infectious Disease"/>
            <person name="Cerqueira G."/>
            <person name="Feldgarden M."/>
            <person name="Courvalin P."/>
            <person name="Perichon B."/>
            <person name="Grillot-Courvalin C."/>
            <person name="Clermont D."/>
            <person name="Rocha E."/>
            <person name="Yoon E.-J."/>
            <person name="Nemec A."/>
            <person name="Walker B."/>
            <person name="Young S.K."/>
            <person name="Zeng Q."/>
            <person name="Gargeya S."/>
            <person name="Fitzgerald M."/>
            <person name="Haas B."/>
            <person name="Abouelleil A."/>
            <person name="Alvarado L."/>
            <person name="Arachchi H.M."/>
            <person name="Berlin A.M."/>
            <person name="Chapman S.B."/>
            <person name="Dewar J."/>
            <person name="Goldberg J."/>
            <person name="Griggs A."/>
            <person name="Gujja S."/>
            <person name="Hansen M."/>
            <person name="Howarth C."/>
            <person name="Imamovic A."/>
            <person name="Larimer J."/>
            <person name="McCowan C."/>
            <person name="Murphy C."/>
            <person name="Neiman D."/>
            <person name="Pearson M."/>
            <person name="Priest M."/>
            <person name="Roberts A."/>
            <person name="Saif S."/>
            <person name="Shea T."/>
            <person name="Sisk P."/>
            <person name="Sykes S."/>
            <person name="Wortman J."/>
            <person name="Nusbaum C."/>
            <person name="Birren B."/>
        </authorList>
    </citation>
    <scope>NUCLEOTIDE SEQUENCE [LARGE SCALE GENOMIC DNA]</scope>
    <source>
        <strain evidence="16 17">CIP 56.2</strain>
    </source>
</reference>
<dbReference type="GO" id="GO:0005886">
    <property type="term" value="C:plasma membrane"/>
    <property type="evidence" value="ECO:0007669"/>
    <property type="project" value="TreeGrafter"/>
</dbReference>
<evidence type="ECO:0000256" key="6">
    <source>
        <dbReference type="ARBA" id="ARBA00022692"/>
    </source>
</evidence>
<dbReference type="InterPro" id="IPR036890">
    <property type="entry name" value="HATPase_C_sf"/>
</dbReference>
<keyword evidence="10 14" id="KW-1133">Transmembrane helix</keyword>
<evidence type="ECO:0000256" key="4">
    <source>
        <dbReference type="ARBA" id="ARBA00022553"/>
    </source>
</evidence>
<dbReference type="PANTHER" id="PTHR45569">
    <property type="entry name" value="SENSOR PROTEIN KDPD"/>
    <property type="match status" value="1"/>
</dbReference>
<keyword evidence="8" id="KW-0418">Kinase</keyword>
<dbReference type="InterPro" id="IPR005467">
    <property type="entry name" value="His_kinase_dom"/>
</dbReference>
<dbReference type="InterPro" id="IPR003594">
    <property type="entry name" value="HATPase_dom"/>
</dbReference>
<dbReference type="GO" id="GO:0005524">
    <property type="term" value="F:ATP binding"/>
    <property type="evidence" value="ECO:0007669"/>
    <property type="project" value="UniProtKB-KW"/>
</dbReference>
<dbReference type="GO" id="GO:0000155">
    <property type="term" value="F:phosphorelay sensor kinase activity"/>
    <property type="evidence" value="ECO:0007669"/>
    <property type="project" value="InterPro"/>
</dbReference>
<dbReference type="SMART" id="SM00388">
    <property type="entry name" value="HisKA"/>
    <property type="match status" value="1"/>
</dbReference>
<comment type="catalytic activity">
    <reaction evidence="1">
        <text>ATP + protein L-histidine = ADP + protein N-phospho-L-histidine.</text>
        <dbReference type="EC" id="2.7.13.3"/>
    </reaction>
</comment>
<dbReference type="InterPro" id="IPR052023">
    <property type="entry name" value="Histidine_kinase_KdpD"/>
</dbReference>
<dbReference type="PROSITE" id="PS50109">
    <property type="entry name" value="HIS_KIN"/>
    <property type="match status" value="1"/>
</dbReference>
<evidence type="ECO:0000313" key="17">
    <source>
        <dbReference type="Proteomes" id="UP000013209"/>
    </source>
</evidence>
<dbReference type="InterPro" id="IPR036097">
    <property type="entry name" value="HisK_dim/P_sf"/>
</dbReference>
<evidence type="ECO:0000256" key="14">
    <source>
        <dbReference type="SAM" id="Phobius"/>
    </source>
</evidence>
<dbReference type="InterPro" id="IPR014729">
    <property type="entry name" value="Rossmann-like_a/b/a_fold"/>
</dbReference>
<dbReference type="SUPFAM" id="SSF52540">
    <property type="entry name" value="P-loop containing nucleoside triphosphate hydrolases"/>
    <property type="match status" value="1"/>
</dbReference>
<evidence type="ECO:0000256" key="12">
    <source>
        <dbReference type="ARBA" id="ARBA00023136"/>
    </source>
</evidence>
<evidence type="ECO:0000256" key="3">
    <source>
        <dbReference type="ARBA" id="ARBA00012438"/>
    </source>
</evidence>
<evidence type="ECO:0000256" key="11">
    <source>
        <dbReference type="ARBA" id="ARBA00023012"/>
    </source>
</evidence>
<keyword evidence="9" id="KW-0067">ATP-binding</keyword>
<evidence type="ECO:0000256" key="8">
    <source>
        <dbReference type="ARBA" id="ARBA00022777"/>
    </source>
</evidence>
<feature type="transmembrane region" description="Helical" evidence="14">
    <location>
        <begin position="408"/>
        <end position="441"/>
    </location>
</feature>
<dbReference type="InterPro" id="IPR029016">
    <property type="entry name" value="GAF-like_dom_sf"/>
</dbReference>
<dbReference type="Gene3D" id="3.40.50.300">
    <property type="entry name" value="P-loop containing nucleotide triphosphate hydrolases"/>
    <property type="match status" value="1"/>
</dbReference>
<dbReference type="InterPro" id="IPR027417">
    <property type="entry name" value="P-loop_NTPase"/>
</dbReference>
<dbReference type="InterPro" id="IPR038318">
    <property type="entry name" value="KdpD_sf"/>
</dbReference>
<dbReference type="HOGENOM" id="CLU_000445_113_2_6"/>
<comment type="function">
    <text evidence="13">Member of the two-component regulatory system KdpD/KdpE involved in the regulation of the kdp operon. KdpD may function as a membrane-associated protein kinase that phosphorylates KdpE in response to environmental signals.</text>
</comment>
<dbReference type="PRINTS" id="PR00344">
    <property type="entry name" value="BCTRLSENSOR"/>
</dbReference>
<dbReference type="InterPro" id="IPR025201">
    <property type="entry name" value="KdpD_TM"/>
</dbReference>
<dbReference type="Proteomes" id="UP000013209">
    <property type="component" value="Unassembled WGS sequence"/>
</dbReference>
<dbReference type="FunFam" id="3.40.50.300:FF:000483">
    <property type="entry name" value="Sensor histidine kinase KdpD"/>
    <property type="match status" value="1"/>
</dbReference>
<dbReference type="GO" id="GO:0005737">
    <property type="term" value="C:cytoplasm"/>
    <property type="evidence" value="ECO:0007669"/>
    <property type="project" value="UniProtKB-ARBA"/>
</dbReference>
<protein>
    <recommendedName>
        <fullName evidence="3">histidine kinase</fullName>
        <ecNumber evidence="3">2.7.13.3</ecNumber>
    </recommendedName>
</protein>
<dbReference type="Pfam" id="PF02518">
    <property type="entry name" value="HATPase_c"/>
    <property type="match status" value="1"/>
</dbReference>
<sequence>MQIDRNHKADAWLAHSQREQSGRLTIFLGAAPGVGKTYAMLTRAHELMQQGQHVMVGIVETHGRSDTERLIQGLNVIPRKAVEYQGRILEEMDLDQILKLKPEIVLVDELAHRNVPNSRHEFRWQDVNELLDAGIDVYSTLNIQHLESLNDVVYQITGIRVSETVPDALLKRLKDIRLVDLPVPELLERMNHGKIYLADVAPHALQGFFKPAHLTALRDLAIQTVAGQVEIDYREKFVAQGQIIPIQNHVMLAIDGSEFSEDLVRRAHRIAERRNAMWSVISIQKSQKTTTQTLAVTKAFNLARKLGADTYLLHSNHIASTILQAAYDYGASNILLGKSPKKSLWQRLFSDHIADQLLEKQHPFEITFVQPLKAKNNNNEAKPQTDRAYSSWLEQGLAFNPREMIESILIVLLGLIAATVSDHFIGYSELALIFVVTVLIVAMRARMFITIISVVICFLLYNYFFIEPRFTLRISAERGVMTIIIFIISALLVGRLANQLRAQVLSLRAANSVSLQLQELERKLSSCVDIEQVLNVAKQHLESSLNAAVWLRIGTQELGDHSLFNEKDQIAANWTQKNAKPCGRFTNTLTQSEWWFNPLNLVGGFGVIAIRFHQNSENINFEQQRLAELMIDDIAQTASRVQLSLQLENSRVVAETEKLRSALLSSVSHDLRSPLAAMIGSADSLKYYADQMSEEDRHELLDTIHVEGERLDRYIQNLLDMTRLGHQGLSLSRDWIGVEELIGSATQRLKRYQPKVNIDVTMTDDLPQLHVHPALIEQAIFNVLENAAKFSPDDIPIKVHIQQDGAYLQIDIIDQGVGIPEEEREQIFDMFYTMQRGDRGKTGTGLGLAIVKAIIGAHMGSIEALAGTYGQGTLIRIRLPLHQD</sequence>
<evidence type="ECO:0000256" key="10">
    <source>
        <dbReference type="ARBA" id="ARBA00022989"/>
    </source>
</evidence>
<dbReference type="Pfam" id="PF02702">
    <property type="entry name" value="KdpD"/>
    <property type="match status" value="1"/>
</dbReference>
<dbReference type="RefSeq" id="WP_004803010.1">
    <property type="nucleotide sequence ID" value="NZ_KB849439.1"/>
</dbReference>
<dbReference type="EC" id="2.7.13.3" evidence="3"/>
<dbReference type="Gene3D" id="1.10.287.130">
    <property type="match status" value="1"/>
</dbReference>
<dbReference type="FunFam" id="3.30.565.10:FF:000042">
    <property type="entry name" value="Two-component sensor histidine kinase KdpD"/>
    <property type="match status" value="1"/>
</dbReference>
<proteinExistence type="predicted"/>
<dbReference type="GO" id="GO:0042802">
    <property type="term" value="F:identical protein binding"/>
    <property type="evidence" value="ECO:0007669"/>
    <property type="project" value="UniProtKB-ARBA"/>
</dbReference>
<dbReference type="eggNOG" id="COG2205">
    <property type="taxonomic scope" value="Bacteria"/>
</dbReference>
<evidence type="ECO:0000256" key="1">
    <source>
        <dbReference type="ARBA" id="ARBA00000085"/>
    </source>
</evidence>
<name>N8XUV3_9GAMM</name>
<evidence type="ECO:0000256" key="9">
    <source>
        <dbReference type="ARBA" id="ARBA00022840"/>
    </source>
</evidence>
<keyword evidence="12 14" id="KW-0472">Membrane</keyword>
<dbReference type="Gene3D" id="3.40.50.620">
    <property type="entry name" value="HUPs"/>
    <property type="match status" value="1"/>
</dbReference>
<accession>N8XUV3</accession>
<keyword evidence="6 14" id="KW-0812">Transmembrane</keyword>
<dbReference type="SUPFAM" id="SSF55874">
    <property type="entry name" value="ATPase domain of HSP90 chaperone/DNA topoisomerase II/histidine kinase"/>
    <property type="match status" value="1"/>
</dbReference>
<organism evidence="16 17">
    <name type="scientific">Acinetobacter higginsii</name>
    <dbReference type="NCBI Taxonomy" id="70347"/>
    <lineage>
        <taxon>Bacteria</taxon>
        <taxon>Pseudomonadati</taxon>
        <taxon>Pseudomonadota</taxon>
        <taxon>Gammaproteobacteria</taxon>
        <taxon>Moraxellales</taxon>
        <taxon>Moraxellaceae</taxon>
        <taxon>Acinetobacter</taxon>
    </lineage>
</organism>
<dbReference type="FunFam" id="1.10.287.130:FF:000027">
    <property type="entry name" value="Sensor histidine kinase KdpD"/>
    <property type="match status" value="1"/>
</dbReference>
<feature type="transmembrane region" description="Helical" evidence="14">
    <location>
        <begin position="478"/>
        <end position="498"/>
    </location>
</feature>
<dbReference type="Gene3D" id="1.20.120.620">
    <property type="entry name" value="Backbone structure of the membrane domain of e. Coli histidine kinase receptor kdpd"/>
    <property type="match status" value="1"/>
</dbReference>
<dbReference type="InterPro" id="IPR004358">
    <property type="entry name" value="Sig_transdc_His_kin-like_C"/>
</dbReference>
<keyword evidence="5" id="KW-0808">Transferase</keyword>
<dbReference type="SUPFAM" id="SSF52402">
    <property type="entry name" value="Adenine nucleotide alpha hydrolases-like"/>
    <property type="match status" value="1"/>
</dbReference>
<keyword evidence="11" id="KW-0902">Two-component regulatory system</keyword>
<dbReference type="SMART" id="SM00387">
    <property type="entry name" value="HATPase_c"/>
    <property type="match status" value="1"/>
</dbReference>
<gene>
    <name evidence="16" type="ORF">F966_01003</name>
</gene>
<evidence type="ECO:0000256" key="13">
    <source>
        <dbReference type="ARBA" id="ARBA00057300"/>
    </source>
</evidence>
<dbReference type="EMBL" id="APPH01000004">
    <property type="protein sequence ID" value="ENV11213.1"/>
    <property type="molecule type" value="Genomic_DNA"/>
</dbReference>
<keyword evidence="7" id="KW-0547">Nucleotide-binding</keyword>
<evidence type="ECO:0000256" key="5">
    <source>
        <dbReference type="ARBA" id="ARBA00022679"/>
    </source>
</evidence>
<evidence type="ECO:0000313" key="16">
    <source>
        <dbReference type="EMBL" id="ENV11213.1"/>
    </source>
</evidence>
<evidence type="ECO:0000256" key="2">
    <source>
        <dbReference type="ARBA" id="ARBA00004141"/>
    </source>
</evidence>
<dbReference type="Gene3D" id="3.30.450.40">
    <property type="match status" value="1"/>
</dbReference>
<dbReference type="CDD" id="cd00082">
    <property type="entry name" value="HisKA"/>
    <property type="match status" value="1"/>
</dbReference>
<dbReference type="Pfam" id="PF13493">
    <property type="entry name" value="DUF4118"/>
    <property type="match status" value="1"/>
</dbReference>
<comment type="caution">
    <text evidence="16">The sequence shown here is derived from an EMBL/GenBank/DDBJ whole genome shotgun (WGS) entry which is preliminary data.</text>
</comment>
<dbReference type="AlphaFoldDB" id="N8XUV3"/>
<dbReference type="SUPFAM" id="SSF47384">
    <property type="entry name" value="Homodimeric domain of signal transducing histidine kinase"/>
    <property type="match status" value="1"/>
</dbReference>
<dbReference type="PATRIC" id="fig|1144672.3.peg.967"/>
<dbReference type="InterPro" id="IPR003852">
    <property type="entry name" value="Sig_transdc_His_kinase_KdpD_N"/>
</dbReference>
<evidence type="ECO:0000256" key="7">
    <source>
        <dbReference type="ARBA" id="ARBA00022741"/>
    </source>
</evidence>
<dbReference type="STRING" id="1144672.F966_01003"/>